<dbReference type="PANTHER" id="PTHR46211:SF1">
    <property type="entry name" value="GLYCEROPHOSPHODIESTER PHOSPHODIESTERASE, CYTOPLASMIC"/>
    <property type="match status" value="1"/>
</dbReference>
<accession>A0A9D1YQR5</accession>
<dbReference type="Pfam" id="PF16387">
    <property type="entry name" value="DUF4996"/>
    <property type="match status" value="1"/>
</dbReference>
<evidence type="ECO:0000313" key="3">
    <source>
        <dbReference type="Proteomes" id="UP000824007"/>
    </source>
</evidence>
<dbReference type="GO" id="GO:0008081">
    <property type="term" value="F:phosphoric diester hydrolase activity"/>
    <property type="evidence" value="ECO:0007669"/>
    <property type="project" value="InterPro"/>
</dbReference>
<dbReference type="EMBL" id="DXDD01000095">
    <property type="protein sequence ID" value="HIY60516.1"/>
    <property type="molecule type" value="Genomic_DNA"/>
</dbReference>
<dbReference type="InterPro" id="IPR032160">
    <property type="entry name" value="DUF4996"/>
</dbReference>
<gene>
    <name evidence="2" type="ORF">H9831_07565</name>
</gene>
<sequence length="277" mass="31720">MDFNRSILENRRAKGRPFLAAHRGVNGANIPCNTLAAYRIAVDQGADVVEIDVTKSLDGEFFVFHPYMEPVYLKCGKLIPEMTAEEVRNTPLLNQDEVPTHYRVPTLQETLALLKDKAYINVDKFWTDPEGISDQIRRAGVEKQVIVKAGVDESSLALVEKYASDLMFCALVWHKDEVSEMLLERKINYIGTEALFDRDSDEIVSDPYIRWMHEHDLLVWVNSIVYNEAEIISAGHTDDISLTEDPEKGWGWLLDRQVDFIQTDWLLALKGYMEKRG</sequence>
<dbReference type="PROSITE" id="PS51704">
    <property type="entry name" value="GP_PDE"/>
    <property type="match status" value="1"/>
</dbReference>
<dbReference type="InterPro" id="IPR030395">
    <property type="entry name" value="GP_PDE_dom"/>
</dbReference>
<evidence type="ECO:0000313" key="2">
    <source>
        <dbReference type="EMBL" id="HIY60516.1"/>
    </source>
</evidence>
<dbReference type="InterPro" id="IPR017946">
    <property type="entry name" value="PLC-like_Pdiesterase_TIM-brl"/>
</dbReference>
<dbReference type="CDD" id="cd08566">
    <property type="entry name" value="GDPD_AtGDE_like"/>
    <property type="match status" value="1"/>
</dbReference>
<dbReference type="Proteomes" id="UP000824007">
    <property type="component" value="Unassembled WGS sequence"/>
</dbReference>
<feature type="domain" description="GP-PDE" evidence="1">
    <location>
        <begin position="17"/>
        <end position="67"/>
    </location>
</feature>
<dbReference type="AlphaFoldDB" id="A0A9D1YQR5"/>
<reference evidence="2" key="2">
    <citation type="submission" date="2021-04" db="EMBL/GenBank/DDBJ databases">
        <authorList>
            <person name="Gilroy R."/>
        </authorList>
    </citation>
    <scope>NUCLEOTIDE SEQUENCE</scope>
    <source>
        <strain evidence="2">ChiSxjej3B15-24422</strain>
    </source>
</reference>
<protein>
    <submittedName>
        <fullName evidence="2">Glycerophosphodiester phosphodiesterase family protein</fullName>
    </submittedName>
</protein>
<dbReference type="Gene3D" id="3.20.20.190">
    <property type="entry name" value="Phosphatidylinositol (PI) phosphodiesterase"/>
    <property type="match status" value="1"/>
</dbReference>
<reference evidence="2" key="1">
    <citation type="journal article" date="2021" name="PeerJ">
        <title>Extensive microbial diversity within the chicken gut microbiome revealed by metagenomics and culture.</title>
        <authorList>
            <person name="Gilroy R."/>
            <person name="Ravi A."/>
            <person name="Getino M."/>
            <person name="Pursley I."/>
            <person name="Horton D.L."/>
            <person name="Alikhan N.F."/>
            <person name="Baker D."/>
            <person name="Gharbi K."/>
            <person name="Hall N."/>
            <person name="Watson M."/>
            <person name="Adriaenssens E.M."/>
            <person name="Foster-Nyarko E."/>
            <person name="Jarju S."/>
            <person name="Secka A."/>
            <person name="Antonio M."/>
            <person name="Oren A."/>
            <person name="Chaudhuri R.R."/>
            <person name="La Ragione R."/>
            <person name="Hildebrand F."/>
            <person name="Pallen M.J."/>
        </authorList>
    </citation>
    <scope>NUCLEOTIDE SEQUENCE</scope>
    <source>
        <strain evidence="2">ChiSxjej3B15-24422</strain>
    </source>
</reference>
<dbReference type="SUPFAM" id="SSF51695">
    <property type="entry name" value="PLC-like phosphodiesterases"/>
    <property type="match status" value="1"/>
</dbReference>
<dbReference type="PANTHER" id="PTHR46211">
    <property type="entry name" value="GLYCEROPHOSPHORYL DIESTER PHOSPHODIESTERASE"/>
    <property type="match status" value="1"/>
</dbReference>
<name>A0A9D1YQR5_9FIRM</name>
<organism evidence="2 3">
    <name type="scientific">Candidatus Eisenbergiella pullistercoris</name>
    <dbReference type="NCBI Taxonomy" id="2838555"/>
    <lineage>
        <taxon>Bacteria</taxon>
        <taxon>Bacillati</taxon>
        <taxon>Bacillota</taxon>
        <taxon>Clostridia</taxon>
        <taxon>Lachnospirales</taxon>
        <taxon>Lachnospiraceae</taxon>
        <taxon>Eisenbergiella</taxon>
    </lineage>
</organism>
<proteinExistence type="predicted"/>
<comment type="caution">
    <text evidence="2">The sequence shown here is derived from an EMBL/GenBank/DDBJ whole genome shotgun (WGS) entry which is preliminary data.</text>
</comment>
<evidence type="ECO:0000259" key="1">
    <source>
        <dbReference type="PROSITE" id="PS51704"/>
    </source>
</evidence>
<dbReference type="GO" id="GO:0006629">
    <property type="term" value="P:lipid metabolic process"/>
    <property type="evidence" value="ECO:0007669"/>
    <property type="project" value="InterPro"/>
</dbReference>